<dbReference type="Proteomes" id="UP000222301">
    <property type="component" value="Segment"/>
</dbReference>
<gene>
    <name evidence="1" type="ORF">P7574_47</name>
</gene>
<keyword evidence="2" id="KW-1185">Reference proteome</keyword>
<reference evidence="1 2" key="1">
    <citation type="journal article" date="2017" name="Front. Microbiol.">
        <title>Global Survey and Genome Exploration of Bacteriophages Infecting the Lactic Acid Bacterium Streptococcus thermophilus.</title>
        <authorList>
            <person name="McDonnell B."/>
            <person name="Mahony J."/>
            <person name="Hanemaaijer L."/>
            <person name="Neve H."/>
            <person name="Noben J.-P."/>
            <person name="Lugli G.A."/>
            <person name="Ventura M."/>
            <person name="Kouwen T.R."/>
            <person name="van Sinderen D."/>
        </authorList>
    </citation>
    <scope>NUCLEOTIDE SEQUENCE [LARGE SCALE GENOMIC DNA]</scope>
</reference>
<proteinExistence type="predicted"/>
<dbReference type="EMBL" id="KY705271">
    <property type="protein sequence ID" value="ARU13938.1"/>
    <property type="molecule type" value="Genomic_DNA"/>
</dbReference>
<name>A0A286QQG6_9CAUD</name>
<accession>A0A286QQG6</accession>
<evidence type="ECO:0000313" key="2">
    <source>
        <dbReference type="Proteomes" id="UP000222301"/>
    </source>
</evidence>
<evidence type="ECO:0000313" key="1">
    <source>
        <dbReference type="EMBL" id="ARU13938.1"/>
    </source>
</evidence>
<protein>
    <submittedName>
        <fullName evidence="1">Uncharacterized protein</fullName>
    </submittedName>
</protein>
<organism evidence="1 2">
    <name type="scientific">Streptococcus phage P7574</name>
    <dbReference type="NCBI Taxonomy" id="1971430"/>
    <lineage>
        <taxon>Viruses</taxon>
        <taxon>Duplodnaviria</taxon>
        <taxon>Heunggongvirae</taxon>
        <taxon>Uroviricota</taxon>
        <taxon>Caudoviricetes</taxon>
        <taxon>Aliceevansviridae</taxon>
        <taxon>Moineauvirus</taxon>
        <taxon>Moineauvirus P7574</taxon>
    </lineage>
</organism>
<sequence length="43" mass="4892">MVRYSCLLSGVQLPCQSLVCHDLVLLFDKKNKIIADRPTIFGR</sequence>